<dbReference type="GO" id="GO:0015293">
    <property type="term" value="F:symporter activity"/>
    <property type="evidence" value="ECO:0007669"/>
    <property type="project" value="InterPro"/>
</dbReference>
<dbReference type="GO" id="GO:0008643">
    <property type="term" value="P:carbohydrate transport"/>
    <property type="evidence" value="ECO:0007669"/>
    <property type="project" value="InterPro"/>
</dbReference>
<feature type="transmembrane region" description="Helical" evidence="2">
    <location>
        <begin position="44"/>
        <end position="70"/>
    </location>
</feature>
<dbReference type="SUPFAM" id="SSF103473">
    <property type="entry name" value="MFS general substrate transporter"/>
    <property type="match status" value="1"/>
</dbReference>
<dbReference type="RefSeq" id="WP_125977605.1">
    <property type="nucleotide sequence ID" value="NZ_JAATJB010000009.1"/>
</dbReference>
<keyword evidence="2" id="KW-1133">Transmembrane helix</keyword>
<sequence>MTPPAPASRAALLLFGAGDFAFNLYWQAVNLYLLFFYIDTLRLAPALAGTLFLVGAAWDGAADFVAGVIAERMRRPYRWLIGWGAVPLGLAFVAMFAVPVGGWGAALAAQLGFRTLYAFTNIPYSAWTTRLAGTSAERSLLAGLRMIFGAVAATLVAGTLPGLVRALGSYGAASALLAALGVPLLLAIAWMVPERRPSGDAATRPAIGPALMLLARNRAFVALNLAAAAGAAAAALTTQSVLYFFRYVLADDPAGPQALAAMAFASLVATPLWTIAARRAGARAAWLAACGLALALPAGFVLLPAPGVGAATLFLLGMQVAFAGFGLAAWTLLPDSVDWGAARSGVRVEAIAFGTFALAQKAALAASGFAIGAIYQASGFVAGAPQGASSLAAIRWLMLAGPAALLLGALAAVLALPLRRDTLA</sequence>
<dbReference type="Pfam" id="PF13347">
    <property type="entry name" value="MFS_2"/>
    <property type="match status" value="1"/>
</dbReference>
<feature type="transmembrane region" description="Helical" evidence="2">
    <location>
        <begin position="351"/>
        <end position="376"/>
    </location>
</feature>
<feature type="transmembrane region" description="Helical" evidence="2">
    <location>
        <begin position="103"/>
        <end position="122"/>
    </location>
</feature>
<evidence type="ECO:0000313" key="3">
    <source>
        <dbReference type="EMBL" id="NJB98545.1"/>
    </source>
</evidence>
<name>A0A7X5Y0U8_9SPHN</name>
<feature type="transmembrane region" description="Helical" evidence="2">
    <location>
        <begin position="221"/>
        <end position="245"/>
    </location>
</feature>
<dbReference type="InterPro" id="IPR036259">
    <property type="entry name" value="MFS_trans_sf"/>
</dbReference>
<keyword evidence="4" id="KW-1185">Reference proteome</keyword>
<gene>
    <name evidence="3" type="ORF">GGR89_002878</name>
</gene>
<dbReference type="InterPro" id="IPR039672">
    <property type="entry name" value="MFS_2"/>
</dbReference>
<organism evidence="3 4">
    <name type="scientific">Sphingomonas trueperi</name>
    <dbReference type="NCBI Taxonomy" id="53317"/>
    <lineage>
        <taxon>Bacteria</taxon>
        <taxon>Pseudomonadati</taxon>
        <taxon>Pseudomonadota</taxon>
        <taxon>Alphaproteobacteria</taxon>
        <taxon>Sphingomonadales</taxon>
        <taxon>Sphingomonadaceae</taxon>
        <taxon>Sphingomonas</taxon>
    </lineage>
</organism>
<evidence type="ECO:0000256" key="1">
    <source>
        <dbReference type="ARBA" id="ARBA00009617"/>
    </source>
</evidence>
<dbReference type="EMBL" id="JAATJB010000009">
    <property type="protein sequence ID" value="NJB98545.1"/>
    <property type="molecule type" value="Genomic_DNA"/>
</dbReference>
<reference evidence="3 4" key="1">
    <citation type="submission" date="2020-03" db="EMBL/GenBank/DDBJ databases">
        <title>Genomic Encyclopedia of Type Strains, Phase IV (KMG-IV): sequencing the most valuable type-strain genomes for metagenomic binning, comparative biology and taxonomic classification.</title>
        <authorList>
            <person name="Goeker M."/>
        </authorList>
    </citation>
    <scope>NUCLEOTIDE SEQUENCE [LARGE SCALE GENOMIC DNA]</scope>
    <source>
        <strain evidence="3 4">DSM 7225</strain>
    </source>
</reference>
<feature type="transmembrane region" description="Helical" evidence="2">
    <location>
        <begin position="143"/>
        <end position="164"/>
    </location>
</feature>
<feature type="transmembrane region" description="Helical" evidence="2">
    <location>
        <begin position="170"/>
        <end position="192"/>
    </location>
</feature>
<protein>
    <submittedName>
        <fullName evidence="3">GPH family glycoside/pentoside/hexuronide:cation symporter</fullName>
    </submittedName>
</protein>
<dbReference type="PANTHER" id="PTHR11328">
    <property type="entry name" value="MAJOR FACILITATOR SUPERFAMILY DOMAIN-CONTAINING PROTEIN"/>
    <property type="match status" value="1"/>
</dbReference>
<feature type="transmembrane region" description="Helical" evidence="2">
    <location>
        <begin position="12"/>
        <end position="38"/>
    </location>
</feature>
<feature type="transmembrane region" description="Helical" evidence="2">
    <location>
        <begin position="257"/>
        <end position="277"/>
    </location>
</feature>
<feature type="transmembrane region" description="Helical" evidence="2">
    <location>
        <begin position="284"/>
        <end position="303"/>
    </location>
</feature>
<feature type="transmembrane region" description="Helical" evidence="2">
    <location>
        <begin position="309"/>
        <end position="330"/>
    </location>
</feature>
<dbReference type="Proteomes" id="UP000531251">
    <property type="component" value="Unassembled WGS sequence"/>
</dbReference>
<accession>A0A7X5Y0U8</accession>
<dbReference type="Gene3D" id="1.20.1250.20">
    <property type="entry name" value="MFS general substrate transporter like domains"/>
    <property type="match status" value="1"/>
</dbReference>
<comment type="similarity">
    <text evidence="1">Belongs to the sodium:galactoside symporter (TC 2.A.2) family.</text>
</comment>
<feature type="transmembrane region" description="Helical" evidence="2">
    <location>
        <begin position="396"/>
        <end position="418"/>
    </location>
</feature>
<evidence type="ECO:0000313" key="4">
    <source>
        <dbReference type="Proteomes" id="UP000531251"/>
    </source>
</evidence>
<keyword evidence="2" id="KW-0812">Transmembrane</keyword>
<dbReference type="PANTHER" id="PTHR11328:SF24">
    <property type="entry name" value="MAJOR FACILITATOR SUPERFAMILY (MFS) PROFILE DOMAIN-CONTAINING PROTEIN"/>
    <property type="match status" value="1"/>
</dbReference>
<proteinExistence type="inferred from homology"/>
<dbReference type="GO" id="GO:0005886">
    <property type="term" value="C:plasma membrane"/>
    <property type="evidence" value="ECO:0007669"/>
    <property type="project" value="TreeGrafter"/>
</dbReference>
<evidence type="ECO:0000256" key="2">
    <source>
        <dbReference type="SAM" id="Phobius"/>
    </source>
</evidence>
<keyword evidence="2" id="KW-0472">Membrane</keyword>
<dbReference type="AlphaFoldDB" id="A0A7X5Y0U8"/>
<feature type="transmembrane region" description="Helical" evidence="2">
    <location>
        <begin position="77"/>
        <end position="97"/>
    </location>
</feature>
<comment type="caution">
    <text evidence="3">The sequence shown here is derived from an EMBL/GenBank/DDBJ whole genome shotgun (WGS) entry which is preliminary data.</text>
</comment>